<name>A0A3L8DI45_OOCBI</name>
<reference evidence="2" key="2">
    <citation type="submission" date="2018-07" db="EMBL/GenBank/DDBJ databases">
        <authorList>
            <person name="Mckenzie S.K."/>
            <person name="Kronauer D.J.C."/>
        </authorList>
    </citation>
    <scope>NUCLEOTIDE SEQUENCE</scope>
    <source>
        <strain evidence="2">Clonal line C1</strain>
    </source>
</reference>
<organism evidence="2">
    <name type="scientific">Ooceraea biroi</name>
    <name type="common">Clonal raider ant</name>
    <name type="synonym">Cerapachys biroi</name>
    <dbReference type="NCBI Taxonomy" id="2015173"/>
    <lineage>
        <taxon>Eukaryota</taxon>
        <taxon>Metazoa</taxon>
        <taxon>Ecdysozoa</taxon>
        <taxon>Arthropoda</taxon>
        <taxon>Hexapoda</taxon>
        <taxon>Insecta</taxon>
        <taxon>Pterygota</taxon>
        <taxon>Neoptera</taxon>
        <taxon>Endopterygota</taxon>
        <taxon>Hymenoptera</taxon>
        <taxon>Apocrita</taxon>
        <taxon>Aculeata</taxon>
        <taxon>Formicoidea</taxon>
        <taxon>Formicidae</taxon>
        <taxon>Dorylinae</taxon>
        <taxon>Ooceraea</taxon>
    </lineage>
</organism>
<evidence type="ECO:0000256" key="1">
    <source>
        <dbReference type="SAM" id="MobiDB-lite"/>
    </source>
</evidence>
<proteinExistence type="predicted"/>
<gene>
    <name evidence="2" type="ORF">DMN91_008392</name>
</gene>
<protein>
    <submittedName>
        <fullName evidence="2">Uncharacterized protein</fullName>
    </submittedName>
</protein>
<accession>A0A3L8DI45</accession>
<dbReference type="AlphaFoldDB" id="A0A3L8DI45"/>
<sequence>MKAQAQVGASLNALGSGLSDLFKIEGLLASPDGKAAVAKIAEGMHLLADHHFRLSQTRRAFIVPSLNFLGKTTSDSAPIDDSLFGSNFAQDVEAAQSIEKVARKMARKTPQSQQARQPAPHHPKQTNLPLRKVQQRQQQSENRKPPPRQTSSAHRARRDQHHSRPSHSRRSASRSRTRTRR</sequence>
<evidence type="ECO:0000313" key="2">
    <source>
        <dbReference type="EMBL" id="RLU19833.1"/>
    </source>
</evidence>
<comment type="caution">
    <text evidence="2">The sequence shown here is derived from an EMBL/GenBank/DDBJ whole genome shotgun (WGS) entry which is preliminary data.</text>
</comment>
<feature type="compositionally biased region" description="Basic residues" evidence="1">
    <location>
        <begin position="154"/>
        <end position="181"/>
    </location>
</feature>
<dbReference type="Proteomes" id="UP000279307">
    <property type="component" value="Chromosome 8"/>
</dbReference>
<dbReference type="EMBL" id="QOIP01000008">
    <property type="protein sequence ID" value="RLU19833.1"/>
    <property type="molecule type" value="Genomic_DNA"/>
</dbReference>
<feature type="region of interest" description="Disordered" evidence="1">
    <location>
        <begin position="100"/>
        <end position="181"/>
    </location>
</feature>
<dbReference type="OrthoDB" id="7555207at2759"/>
<reference evidence="2" key="1">
    <citation type="journal article" date="2018" name="Genome Res.">
        <title>The genomic architecture and molecular evolution of ant odorant receptors.</title>
        <authorList>
            <person name="McKenzie S.K."/>
            <person name="Kronauer D.J.C."/>
        </authorList>
    </citation>
    <scope>NUCLEOTIDE SEQUENCE [LARGE SCALE GENOMIC DNA]</scope>
    <source>
        <strain evidence="2">Clonal line C1</strain>
    </source>
</reference>